<dbReference type="NCBIfam" id="NF033819">
    <property type="entry name" value="IS66_TnpB"/>
    <property type="match status" value="1"/>
</dbReference>
<dbReference type="Pfam" id="PF05717">
    <property type="entry name" value="TnpB_IS66"/>
    <property type="match status" value="1"/>
</dbReference>
<accession>A0A511XEP9</accession>
<protein>
    <submittedName>
        <fullName evidence="1">Transposase</fullName>
    </submittedName>
</protein>
<dbReference type="RefSeq" id="WP_026398938.1">
    <property type="nucleotide sequence ID" value="NZ_AUBI01000023.1"/>
</dbReference>
<dbReference type="InterPro" id="IPR008878">
    <property type="entry name" value="Transposase_IS66_Orf2"/>
</dbReference>
<evidence type="ECO:0000313" key="1">
    <source>
        <dbReference type="EMBL" id="GEN61424.1"/>
    </source>
</evidence>
<organism evidence="1 2">
    <name type="scientific">Acetobacter nitrogenifigens DSM 23921 = NBRC 105050</name>
    <dbReference type="NCBI Taxonomy" id="1120919"/>
    <lineage>
        <taxon>Bacteria</taxon>
        <taxon>Pseudomonadati</taxon>
        <taxon>Pseudomonadota</taxon>
        <taxon>Alphaproteobacteria</taxon>
        <taxon>Acetobacterales</taxon>
        <taxon>Acetobacteraceae</taxon>
        <taxon>Acetobacter</taxon>
    </lineage>
</organism>
<sequence>MNLMPGTRVHLALDHVDFRKGMDGLALVAQETLREDPFCGHLFVFRSRNAKRIKILYYDGTGLCLFIKRLEEGHFVWPRLRSVSDGTARKAVHLTQAQLAMLLEGLDWRNPVQTRPLRAG</sequence>
<dbReference type="Proteomes" id="UP000321635">
    <property type="component" value="Unassembled WGS sequence"/>
</dbReference>
<comment type="caution">
    <text evidence="1">The sequence shown here is derived from an EMBL/GenBank/DDBJ whole genome shotgun (WGS) entry which is preliminary data.</text>
</comment>
<evidence type="ECO:0000313" key="2">
    <source>
        <dbReference type="Proteomes" id="UP000321635"/>
    </source>
</evidence>
<gene>
    <name evidence="1" type="ORF">ANI02nite_33080</name>
</gene>
<name>A0A511XEP9_9PROT</name>
<proteinExistence type="predicted"/>
<dbReference type="PANTHER" id="PTHR36455">
    <property type="match status" value="1"/>
</dbReference>
<dbReference type="EMBL" id="BJYF01000037">
    <property type="protein sequence ID" value="GEN61424.1"/>
    <property type="molecule type" value="Genomic_DNA"/>
</dbReference>
<reference evidence="1 2" key="1">
    <citation type="submission" date="2019-07" db="EMBL/GenBank/DDBJ databases">
        <title>Whole genome shotgun sequence of Acetobacter nitrogenifigens NBRC 105050.</title>
        <authorList>
            <person name="Hosoyama A."/>
            <person name="Uohara A."/>
            <person name="Ohji S."/>
            <person name="Ichikawa N."/>
        </authorList>
    </citation>
    <scope>NUCLEOTIDE SEQUENCE [LARGE SCALE GENOMIC DNA]</scope>
    <source>
        <strain evidence="1 2">NBRC 105050</strain>
    </source>
</reference>
<dbReference type="AlphaFoldDB" id="A0A511XEP9"/>
<dbReference type="STRING" id="1120919.GCA_000429165_03490"/>
<dbReference type="PANTHER" id="PTHR36455:SF1">
    <property type="entry name" value="BLR8292 PROTEIN"/>
    <property type="match status" value="1"/>
</dbReference>
<dbReference type="OrthoDB" id="9801450at2"/>
<keyword evidence="2" id="KW-1185">Reference proteome</keyword>